<feature type="compositionally biased region" description="Basic and acidic residues" evidence="1">
    <location>
        <begin position="1"/>
        <end position="11"/>
    </location>
</feature>
<dbReference type="AlphaFoldDB" id="A0A2T0QA63"/>
<feature type="region of interest" description="Disordered" evidence="1">
    <location>
        <begin position="120"/>
        <end position="143"/>
    </location>
</feature>
<gene>
    <name evidence="2" type="ORF">CLV72_102342</name>
</gene>
<dbReference type="Proteomes" id="UP000237846">
    <property type="component" value="Unassembled WGS sequence"/>
</dbReference>
<evidence type="ECO:0000313" key="3">
    <source>
        <dbReference type="Proteomes" id="UP000237846"/>
    </source>
</evidence>
<dbReference type="RefSeq" id="WP_106242590.1">
    <property type="nucleotide sequence ID" value="NZ_PVZC01000002.1"/>
</dbReference>
<keyword evidence="3" id="KW-1185">Reference proteome</keyword>
<feature type="compositionally biased region" description="Pro residues" evidence="1">
    <location>
        <begin position="12"/>
        <end position="23"/>
    </location>
</feature>
<feature type="compositionally biased region" description="Basic and acidic residues" evidence="1">
    <location>
        <begin position="130"/>
        <end position="143"/>
    </location>
</feature>
<comment type="caution">
    <text evidence="2">The sequence shown here is derived from an EMBL/GenBank/DDBJ whole genome shotgun (WGS) entry which is preliminary data.</text>
</comment>
<dbReference type="OrthoDB" id="3517624at2"/>
<feature type="region of interest" description="Disordered" evidence="1">
    <location>
        <begin position="1"/>
        <end position="85"/>
    </location>
</feature>
<reference evidence="2 3" key="1">
    <citation type="submission" date="2018-03" db="EMBL/GenBank/DDBJ databases">
        <title>Genomic Encyclopedia of Archaeal and Bacterial Type Strains, Phase II (KMG-II): from individual species to whole genera.</title>
        <authorList>
            <person name="Goeker M."/>
        </authorList>
    </citation>
    <scope>NUCLEOTIDE SEQUENCE [LARGE SCALE GENOMIC DNA]</scope>
    <source>
        <strain evidence="2 3">DSM 45601</strain>
    </source>
</reference>
<accession>A0A2T0QA63</accession>
<dbReference type="SUPFAM" id="SSF48371">
    <property type="entry name" value="ARM repeat"/>
    <property type="match status" value="1"/>
</dbReference>
<dbReference type="EMBL" id="PVZC01000002">
    <property type="protein sequence ID" value="PRY00710.1"/>
    <property type="molecule type" value="Genomic_DNA"/>
</dbReference>
<dbReference type="PANTHER" id="PTHR48125">
    <property type="entry name" value="LP07818P1"/>
    <property type="match status" value="1"/>
</dbReference>
<dbReference type="InterPro" id="IPR016024">
    <property type="entry name" value="ARM-type_fold"/>
</dbReference>
<feature type="compositionally biased region" description="Pro residues" evidence="1">
    <location>
        <begin position="42"/>
        <end position="74"/>
    </location>
</feature>
<name>A0A2T0QA63_9ACTN</name>
<protein>
    <submittedName>
        <fullName evidence="2">Uncharacterized protein</fullName>
    </submittedName>
</protein>
<evidence type="ECO:0000313" key="2">
    <source>
        <dbReference type="EMBL" id="PRY00710.1"/>
    </source>
</evidence>
<evidence type="ECO:0000256" key="1">
    <source>
        <dbReference type="SAM" id="MobiDB-lite"/>
    </source>
</evidence>
<organism evidence="2 3">
    <name type="scientific">Allonocardiopsis opalescens</name>
    <dbReference type="NCBI Taxonomy" id="1144618"/>
    <lineage>
        <taxon>Bacteria</taxon>
        <taxon>Bacillati</taxon>
        <taxon>Actinomycetota</taxon>
        <taxon>Actinomycetes</taxon>
        <taxon>Streptosporangiales</taxon>
        <taxon>Allonocardiopsis</taxon>
    </lineage>
</organism>
<sequence>MSTDSPERPPETSEPPGAPPPALPLGEPREPQEPVAGDPEPVATPPALPAPAPPGDPVPDGPPPAAEPPAPAQPAPAIDPGEDAFSDNAFRQRGLEREQRLAGFDNRTVIGSVVITDGQGISFGGGPDGGGRHERPGPVDPDRLREDARTYVATRSDPQLRMLLDTLSLVFLTGPASTGRHASAGDALARWSLRTERDPLVAVLHPQSPFGTLTARLRPGHGHVLDATGQMWPATVPDAEVKEVQSWLRQNRASLVVLIDEPNPVTEVRQYQLHHQPAAPERILRAHLRHCLDAPEQDGAVLAAAREDAETRDWLDELTAPAECVELASVLADWWRTGRGAPPAVRQVRHRLLCHQARELLRAAPAVESPTQQAYALAGAVLDRHELNTVIRAAGRLAELLRATENPHGSRGRQVFTDPLHNRTRHIRIVAARSAGPATGGSVRQLVRMKQPRLAGALVDVAWSEFDACRGPLLDWLRELCLDHDTRVRISAAQTLGRLAGIDFAEIKREVLDAWAGSVRPAHHQAAAWLLEKAVKDGARADEARAVLRRWARSGDRLQVLIALRAYGTEIGRDDPQEALRGIREVVLARRWTRGRPGQVLRPDVRWLVSSALAEIYTAGPDQRGEVLSELLAWARRDPAVTPQVTQALMLIALLPADPGGSGADGAPRRPERYDLLSWLADPPDGSAGTVPVEDIVQLWRTALVDAHLFHHAWRFLISWDRSAAPGTPERAYMHDLFARLAADPRLRSRIAFYREFRRHRAAGEGTR</sequence>
<proteinExistence type="predicted"/>